<keyword evidence="1" id="KW-0479">Metal-binding</keyword>
<dbReference type="Proteomes" id="UP000298663">
    <property type="component" value="Unassembled WGS sequence"/>
</dbReference>
<dbReference type="Pfam" id="PF13445">
    <property type="entry name" value="zf-RING_UBOX"/>
    <property type="match status" value="1"/>
</dbReference>
<keyword evidence="3" id="KW-0862">Zinc</keyword>
<evidence type="ECO:0000313" key="8">
    <source>
        <dbReference type="EMBL" id="TMS35878.1"/>
    </source>
</evidence>
<evidence type="ECO:0000256" key="4">
    <source>
        <dbReference type="PROSITE-ProRule" id="PRU00175"/>
    </source>
</evidence>
<evidence type="ECO:0000256" key="1">
    <source>
        <dbReference type="ARBA" id="ARBA00022723"/>
    </source>
</evidence>
<protein>
    <recommendedName>
        <fullName evidence="7">RING-type domain-containing protein</fullName>
    </recommendedName>
</protein>
<dbReference type="InterPro" id="IPR027370">
    <property type="entry name" value="Znf-RING_euk"/>
</dbReference>
<evidence type="ECO:0000259" key="7">
    <source>
        <dbReference type="PROSITE" id="PS50089"/>
    </source>
</evidence>
<evidence type="ECO:0000256" key="2">
    <source>
        <dbReference type="ARBA" id="ARBA00022771"/>
    </source>
</evidence>
<dbReference type="SUPFAM" id="SSF57850">
    <property type="entry name" value="RING/U-box"/>
    <property type="match status" value="1"/>
</dbReference>
<evidence type="ECO:0000256" key="3">
    <source>
        <dbReference type="ARBA" id="ARBA00022833"/>
    </source>
</evidence>
<reference evidence="8 9" key="1">
    <citation type="journal article" date="2015" name="Genome Biol.">
        <title>Comparative genomics of Steinernema reveals deeply conserved gene regulatory networks.</title>
        <authorList>
            <person name="Dillman A.R."/>
            <person name="Macchietto M."/>
            <person name="Porter C.F."/>
            <person name="Rogers A."/>
            <person name="Williams B."/>
            <person name="Antoshechkin I."/>
            <person name="Lee M.M."/>
            <person name="Goodwin Z."/>
            <person name="Lu X."/>
            <person name="Lewis E.E."/>
            <person name="Goodrich-Blair H."/>
            <person name="Stock S.P."/>
            <person name="Adams B.J."/>
            <person name="Sternberg P.W."/>
            <person name="Mortazavi A."/>
        </authorList>
    </citation>
    <scope>NUCLEOTIDE SEQUENCE [LARGE SCALE GENOMIC DNA]</scope>
    <source>
        <strain evidence="8 9">ALL</strain>
    </source>
</reference>
<dbReference type="InterPro" id="IPR017907">
    <property type="entry name" value="Znf_RING_CS"/>
</dbReference>
<sequence length="186" mass="21141">MKNFFKSIRERFISSNKVKNYPVIELDEADCLLINSSCLHCPICYEVFGNAPDMLPCGHSFCTTCVGKLRLDAKYSALSSSFIYECPFCREECSIERTPMRNFAIEAVLESVAENTQAICPEEHLISNLRFTNKRLIRKIAALEESKREMAANMEETVKQIRCTFVVFGGAIAYLLLKYLFSSSLT</sequence>
<evidence type="ECO:0000256" key="5">
    <source>
        <dbReference type="SAM" id="Coils"/>
    </source>
</evidence>
<keyword evidence="6" id="KW-0812">Transmembrane</keyword>
<gene>
    <name evidence="8" type="ORF">L596_003173</name>
</gene>
<dbReference type="PROSITE" id="PS00518">
    <property type="entry name" value="ZF_RING_1"/>
    <property type="match status" value="1"/>
</dbReference>
<keyword evidence="9" id="KW-1185">Reference proteome</keyword>
<dbReference type="InterPro" id="IPR013083">
    <property type="entry name" value="Znf_RING/FYVE/PHD"/>
</dbReference>
<dbReference type="GO" id="GO:0008270">
    <property type="term" value="F:zinc ion binding"/>
    <property type="evidence" value="ECO:0007669"/>
    <property type="project" value="UniProtKB-KW"/>
</dbReference>
<feature type="domain" description="RING-type" evidence="7">
    <location>
        <begin position="41"/>
        <end position="90"/>
    </location>
</feature>
<feature type="transmembrane region" description="Helical" evidence="6">
    <location>
        <begin position="163"/>
        <end position="181"/>
    </location>
</feature>
<dbReference type="PANTHER" id="PTHR24103">
    <property type="entry name" value="E3 UBIQUITIN-PROTEIN LIGASE TRIM"/>
    <property type="match status" value="1"/>
</dbReference>
<dbReference type="SMART" id="SM00184">
    <property type="entry name" value="RING"/>
    <property type="match status" value="1"/>
</dbReference>
<comment type="caution">
    <text evidence="8">The sequence shown here is derived from an EMBL/GenBank/DDBJ whole genome shotgun (WGS) entry which is preliminary data.</text>
</comment>
<dbReference type="InterPro" id="IPR001841">
    <property type="entry name" value="Znf_RING"/>
</dbReference>
<dbReference type="InterPro" id="IPR050143">
    <property type="entry name" value="TRIM/RBCC"/>
</dbReference>
<keyword evidence="5" id="KW-0175">Coiled coil</keyword>
<dbReference type="STRING" id="34508.A0A4U8UVP9"/>
<feature type="coiled-coil region" evidence="5">
    <location>
        <begin position="126"/>
        <end position="160"/>
    </location>
</feature>
<keyword evidence="6" id="KW-0472">Membrane</keyword>
<dbReference type="EMBL" id="AZBU02000001">
    <property type="protein sequence ID" value="TMS35878.1"/>
    <property type="molecule type" value="Genomic_DNA"/>
</dbReference>
<keyword evidence="6" id="KW-1133">Transmembrane helix</keyword>
<evidence type="ECO:0000256" key="6">
    <source>
        <dbReference type="SAM" id="Phobius"/>
    </source>
</evidence>
<dbReference type="Gene3D" id="3.30.40.10">
    <property type="entry name" value="Zinc/RING finger domain, C3HC4 (zinc finger)"/>
    <property type="match status" value="1"/>
</dbReference>
<dbReference type="PROSITE" id="PS50089">
    <property type="entry name" value="ZF_RING_2"/>
    <property type="match status" value="1"/>
</dbReference>
<reference evidence="8 9" key="2">
    <citation type="journal article" date="2019" name="G3 (Bethesda)">
        <title>Hybrid Assembly of the Genome of the Entomopathogenic Nematode Steinernema carpocapsae Identifies the X-Chromosome.</title>
        <authorList>
            <person name="Serra L."/>
            <person name="Macchietto M."/>
            <person name="Macias-Munoz A."/>
            <person name="McGill C.J."/>
            <person name="Rodriguez I.M."/>
            <person name="Rodriguez B."/>
            <person name="Murad R."/>
            <person name="Mortazavi A."/>
        </authorList>
    </citation>
    <scope>NUCLEOTIDE SEQUENCE [LARGE SCALE GENOMIC DNA]</scope>
    <source>
        <strain evidence="8 9">ALL</strain>
    </source>
</reference>
<organism evidence="8 9">
    <name type="scientific">Steinernema carpocapsae</name>
    <name type="common">Entomopathogenic nematode</name>
    <dbReference type="NCBI Taxonomy" id="34508"/>
    <lineage>
        <taxon>Eukaryota</taxon>
        <taxon>Metazoa</taxon>
        <taxon>Ecdysozoa</taxon>
        <taxon>Nematoda</taxon>
        <taxon>Chromadorea</taxon>
        <taxon>Rhabditida</taxon>
        <taxon>Tylenchina</taxon>
        <taxon>Panagrolaimomorpha</taxon>
        <taxon>Strongyloidoidea</taxon>
        <taxon>Steinernematidae</taxon>
        <taxon>Steinernema</taxon>
    </lineage>
</organism>
<evidence type="ECO:0000313" key="9">
    <source>
        <dbReference type="Proteomes" id="UP000298663"/>
    </source>
</evidence>
<dbReference type="AlphaFoldDB" id="A0A4U8UVP9"/>
<accession>A0A4U8UVP9</accession>
<keyword evidence="2 4" id="KW-0863">Zinc-finger</keyword>
<proteinExistence type="predicted"/>
<dbReference type="OrthoDB" id="5844798at2759"/>
<name>A0A4U8UVP9_STECR</name>